<feature type="domain" description="Bulb-type lectin" evidence="2">
    <location>
        <begin position="1697"/>
        <end position="1810"/>
    </location>
</feature>
<dbReference type="PROSITE" id="PS50927">
    <property type="entry name" value="BULB_LECTIN"/>
    <property type="match status" value="1"/>
</dbReference>
<accession>A0ABU0STZ5</accession>
<comment type="caution">
    <text evidence="3">The sequence shown here is derived from an EMBL/GenBank/DDBJ whole genome shotgun (WGS) entry which is preliminary data.</text>
</comment>
<reference evidence="3 4" key="1">
    <citation type="submission" date="2023-07" db="EMBL/GenBank/DDBJ databases">
        <title>Comparative genomics of wheat-associated soil bacteria to identify genetic determinants of phenazine resistance.</title>
        <authorList>
            <person name="Mouncey N."/>
        </authorList>
    </citation>
    <scope>NUCLEOTIDE SEQUENCE [LARGE SCALE GENOMIC DNA]</scope>
    <source>
        <strain evidence="3 4">V2I4</strain>
    </source>
</reference>
<dbReference type="NCBIfam" id="TIGR03696">
    <property type="entry name" value="Rhs_assc_core"/>
    <property type="match status" value="1"/>
</dbReference>
<dbReference type="InterPro" id="IPR036426">
    <property type="entry name" value="Bulb-type_lectin_dom_sf"/>
</dbReference>
<dbReference type="EMBL" id="JAUSZI010000002">
    <property type="protein sequence ID" value="MDQ1026004.1"/>
    <property type="molecule type" value="Genomic_DNA"/>
</dbReference>
<dbReference type="Pfam" id="PF05593">
    <property type="entry name" value="RHS_repeat"/>
    <property type="match status" value="1"/>
</dbReference>
<dbReference type="InterPro" id="IPR032721">
    <property type="entry name" value="Toxin-deaminase"/>
</dbReference>
<dbReference type="InterPro" id="IPR050708">
    <property type="entry name" value="T6SS_VgrG/RHS"/>
</dbReference>
<feature type="region of interest" description="Disordered" evidence="1">
    <location>
        <begin position="83"/>
        <end position="119"/>
    </location>
</feature>
<keyword evidence="4" id="KW-1185">Reference proteome</keyword>
<proteinExistence type="predicted"/>
<name>A0ABU0STZ5_9ACTN</name>
<dbReference type="PANTHER" id="PTHR32305">
    <property type="match status" value="1"/>
</dbReference>
<evidence type="ECO:0000259" key="2">
    <source>
        <dbReference type="PROSITE" id="PS50927"/>
    </source>
</evidence>
<feature type="compositionally biased region" description="Basic and acidic residues" evidence="1">
    <location>
        <begin position="1681"/>
        <end position="1690"/>
    </location>
</feature>
<dbReference type="InterPro" id="IPR001480">
    <property type="entry name" value="Bulb-type_lectin_dom"/>
</dbReference>
<evidence type="ECO:0000313" key="3">
    <source>
        <dbReference type="EMBL" id="MDQ1026004.1"/>
    </source>
</evidence>
<sequence>MNPFAARPAGSGSAARRPWSRLMAVAVGFALVPGLLTPVAFADEADPLGKPDLKPPRSAKVTPFTDKVNKKNAAAVAESAAADRAAADRARDNQSRSVTWPKGGKGTLQLSGSGTAEADPGALPVTLSAAKSTKGKKATQTADAVEIQVLDQKATNKLGIKGVVLAVTGPKDGGQARLGIGYGAFATAYGGDWAGRLRVLKFPACLLSDAAEAECRTSETLESSNDRGAERLSTTLAFNNASSAVASNSSAAETIVLAVAAGTQSGSGDYKATPLAASSTWEAGGSSGTFTWSYPLRTPPAAAGPAPDLNISYDSGSVDGRTASTNNQGSQIGEGFDLTSSYIERKYGSCDDDGQDGKYDLCWKYDNASLVLNGKATELVKDDISGIWRLKNDDASTVTHHTGADNGDDNGEYWTVTTGNGTTYTFGLNKLDGAGANDRTDSVWTVPVFGDDEGEFGYDDGAGFSGRDRKQAWRWNLDYVEDTHSNAVSYWYAAEHNNYDKLGDDTTGTDYTRGGYLKEIRYGQRAGALFSATPAASNKVTFSYDERCIATNCGSLTEDTRDNWPDVPFDAICKEGDKCTGNNGPSFFTRKRLTGISTYAWNASAATPDYAAVDAWVLKQLYLDPGETGDSTSESLWLDEIKHTGKRGTDLALDPVKFTHVLLPNRVDGPADNILSLDKPRLRTVTSETGAATIVSYKEADCVYGQTMPKVDENTKLCYPVYWSPNGEKTPTLDWFQKYPVTSVSTSAPHGGSEAVQHTYQYSGGGAWHYNEDPMTPAKERTWSMWRGFGRVTHLSGDNDSKQLKTTTVYLRGMNGDRVLGSDGKTPDRDARRTAEVTGIKAAKITDSDRYAGITRESVTYNGDTEVSGTVNDPWSKKTATQHKSYADTEAYYVRTEATHARTNITSGITPRDRVRTTTTTYDDYGMAATVRDGGDDAVTGDETCTRTWYARNDDKGINSLVSRTRTVAKTCTATDASLDLPADSSRPGDVISDTAVVFDDTGATAWSASQKPTKGEAVWSGRAKSYGSDDAPSWQKVATTTYDTLGRPLVVKDTNGLAAASTAYTPAAAGPLTSTAVTNAKSHKTTTTLDFATGAAVKVADPNDKITVSEYDSLGRVTKVWLPNRFQSLNQTPNYVYEYKVTSSDMSWVSTGTLKGTGSGYNTTYEFYDSLLRSRQIQTPSPVGGRLISLTLYDDRGLAVSQQGDTWDNTSAPSSTPVQTEGSQAPVQNDTTYDGAGRATRTVTKNHGVTRWTIDTSYTGDTVATSAPTGGQATTVVTNALGQTTERREYGGLRPTGTDFNTTAYTYTPAGQQKAITGPDQSKWSYGYDLFGRQVTASDPDKGTSSTDYDSLDRVTSTTANNDESKKLLYEYDELSRRTGMWQASKTDGNKLAAWTFDSLDKGQQDTAVRYDGGVNGKAYTQKVNDYSNLYQVTDSQLTLPDNDPLVAAGVPKTLSSTTGYRPDGTIGQYSQPAVGGLASETISYGYNATGQQLTASGTSGYLQGAAYLPQGDLQGLTLGTSGDDSAKKAYLTYEYEAGTRRLVRSFVRDDVHSYMTQDLRFTQDDAGNVMSVFDGTTQGGTSKADYQCFAYDGYSRLTESWTPKTGDCAASGRTAGNIDGAAPYWTSYTYNDAGQRKTETAHGVGIRQGQNTERKYSYPASGEAQPHALDEVSTTGDGSRTENFDYDKSGNTTKRTTTTSHQFFRAGWKLTSGEEVRSQRARLVMREDGDLALYDRETGKIAWHTDTAGHAGAWATMQEDGNFVVYDKDNKPLWDSKTWGSGYFATLQDTGVLVVYNKDWEPQWSAGVWLGSEPVTSGSQQHTWNSEGKLATTTNAKGAQTSYLYDASGELLIRRAAGDGDTILYLGGTEVRLTTKGATKTLSGSRYYSAAGQTIAVRTATSGVSGTKLSFLAADHHGTSSLAMDATTYAVTKRYTTPFGASRGEKAANWPDDKAFLGKSADDSTGLTHIGAREYDPAIGQFISVDPLLELDKHQTLNGYNYSVNNPLTFSDPTGLGLACGKGFAEGCGNGVVTRGDGSLSKNGNATGGGVATGWVRTDGTSHTGSNGQTMQNSQGEVLACAYGRCWGNVGPGDVDKNVGSFFQNLIPDGPLASLLAGDFDEAWGRLDHEDKCPPGPVVCDAPLMGTFDAGFGGSLLFREATKATSRKLAKEVEALFAKGIAGKKRSALAGELRLEGGSPQILLATSGRHEQTGLVPVVGGGGNPARFTATSTGNNSRVNDTEYKMLTYIANQIGKPSSIKGSLTLHSSQQACSSCTPVIGKFHDAFPNIRINYTSGRE</sequence>
<feature type="region of interest" description="Disordered" evidence="1">
    <location>
        <begin position="1203"/>
        <end position="1236"/>
    </location>
</feature>
<dbReference type="Pfam" id="PF14424">
    <property type="entry name" value="Toxin-deaminase"/>
    <property type="match status" value="1"/>
</dbReference>
<evidence type="ECO:0000256" key="1">
    <source>
        <dbReference type="SAM" id="MobiDB-lite"/>
    </source>
</evidence>
<dbReference type="SUPFAM" id="SSF51110">
    <property type="entry name" value="alpha-D-mannose-specific plant lectins"/>
    <property type="match status" value="1"/>
</dbReference>
<dbReference type="Gene3D" id="2.90.10.10">
    <property type="entry name" value="Bulb-type lectin domain"/>
    <property type="match status" value="1"/>
</dbReference>
<dbReference type="PANTHER" id="PTHR32305:SF17">
    <property type="entry name" value="TRNA NUCLEASE WAPA"/>
    <property type="match status" value="1"/>
</dbReference>
<dbReference type="Gene3D" id="2.180.10.10">
    <property type="entry name" value="RHS repeat-associated core"/>
    <property type="match status" value="1"/>
</dbReference>
<protein>
    <submittedName>
        <fullName evidence="3">RHS repeat-associated protein</fullName>
    </submittedName>
</protein>
<feature type="compositionally biased region" description="Basic and acidic residues" evidence="1">
    <location>
        <begin position="85"/>
        <end position="94"/>
    </location>
</feature>
<feature type="compositionally biased region" description="Polar residues" evidence="1">
    <location>
        <begin position="1203"/>
        <end position="1233"/>
    </location>
</feature>
<feature type="region of interest" description="Disordered" evidence="1">
    <location>
        <begin position="44"/>
        <end position="66"/>
    </location>
</feature>
<dbReference type="Proteomes" id="UP001230328">
    <property type="component" value="Unassembled WGS sequence"/>
</dbReference>
<dbReference type="InterPro" id="IPR031325">
    <property type="entry name" value="RHS_repeat"/>
</dbReference>
<dbReference type="SMART" id="SM00108">
    <property type="entry name" value="B_lectin"/>
    <property type="match status" value="1"/>
</dbReference>
<feature type="region of interest" description="Disordered" evidence="1">
    <location>
        <begin position="1659"/>
        <end position="1694"/>
    </location>
</feature>
<evidence type="ECO:0000313" key="4">
    <source>
        <dbReference type="Proteomes" id="UP001230328"/>
    </source>
</evidence>
<dbReference type="InterPro" id="IPR022385">
    <property type="entry name" value="Rhs_assc_core"/>
</dbReference>
<gene>
    <name evidence="3" type="ORF">QF035_003586</name>
</gene>
<organism evidence="3 4">
    <name type="scientific">Streptomyces umbrinus</name>
    <dbReference type="NCBI Taxonomy" id="67370"/>
    <lineage>
        <taxon>Bacteria</taxon>
        <taxon>Bacillati</taxon>
        <taxon>Actinomycetota</taxon>
        <taxon>Actinomycetes</taxon>
        <taxon>Kitasatosporales</taxon>
        <taxon>Streptomycetaceae</taxon>
        <taxon>Streptomyces</taxon>
        <taxon>Streptomyces phaeochromogenes group</taxon>
    </lineage>
</organism>